<name>A0A2P2PU84_RHIMU</name>
<dbReference type="EMBL" id="GGEC01077695">
    <property type="protein sequence ID" value="MBX58179.1"/>
    <property type="molecule type" value="Transcribed_RNA"/>
</dbReference>
<reference evidence="1" key="1">
    <citation type="submission" date="2018-02" db="EMBL/GenBank/DDBJ databases">
        <title>Rhizophora mucronata_Transcriptome.</title>
        <authorList>
            <person name="Meera S.P."/>
            <person name="Sreeshan A."/>
            <person name="Augustine A."/>
        </authorList>
    </citation>
    <scope>NUCLEOTIDE SEQUENCE</scope>
    <source>
        <tissue evidence="1">Leaf</tissue>
    </source>
</reference>
<protein>
    <submittedName>
        <fullName evidence="1">Uncharacterized protein</fullName>
    </submittedName>
</protein>
<proteinExistence type="predicted"/>
<accession>A0A2P2PU84</accession>
<dbReference type="AlphaFoldDB" id="A0A2P2PU84"/>
<sequence>MPIYRRLDCRPLITFTATGTSPSIH</sequence>
<evidence type="ECO:0000313" key="1">
    <source>
        <dbReference type="EMBL" id="MBX58179.1"/>
    </source>
</evidence>
<organism evidence="1">
    <name type="scientific">Rhizophora mucronata</name>
    <name type="common">Asiatic mangrove</name>
    <dbReference type="NCBI Taxonomy" id="61149"/>
    <lineage>
        <taxon>Eukaryota</taxon>
        <taxon>Viridiplantae</taxon>
        <taxon>Streptophyta</taxon>
        <taxon>Embryophyta</taxon>
        <taxon>Tracheophyta</taxon>
        <taxon>Spermatophyta</taxon>
        <taxon>Magnoliopsida</taxon>
        <taxon>eudicotyledons</taxon>
        <taxon>Gunneridae</taxon>
        <taxon>Pentapetalae</taxon>
        <taxon>rosids</taxon>
        <taxon>fabids</taxon>
        <taxon>Malpighiales</taxon>
        <taxon>Rhizophoraceae</taxon>
        <taxon>Rhizophora</taxon>
    </lineage>
</organism>